<evidence type="ECO:0000256" key="5">
    <source>
        <dbReference type="ARBA" id="ARBA00022840"/>
    </source>
</evidence>
<dbReference type="Gene3D" id="3.40.960.10">
    <property type="entry name" value="VSR Endonuclease"/>
    <property type="match status" value="1"/>
</dbReference>
<proteinExistence type="inferred from homology"/>
<gene>
    <name evidence="8" type="ORF">H6G06_26125</name>
</gene>
<dbReference type="EMBL" id="JACJQU010000033">
    <property type="protein sequence ID" value="MBD2296858.1"/>
    <property type="molecule type" value="Genomic_DNA"/>
</dbReference>
<sequence length="1925" mass="221832">MRQSASISQQNLAQKIVKWKAGLADLGRRNPLIKFRQDNPRTLEILTEQPNVLFTKLTKEKKSLHFLIIDDEEQDITQLKTIKALASEKNPLELITRQIGNEQLKRLNKLRLEARKSFEERGVNSLFLALGTLTWYDKDKPEDALLSPLILVPVTLIKEPKRDVYKISVLEEDIALNPTLAQKLKQTFGIELPEVEAIQEKTYDELITQIRQLLVEQKTWQIKENVFLSIFSYAKAAMVRDIIENESLIFDHPILQAISGDLTNYQSNYTEPLPASALDSRVKPERIFQILDADSSQQVVIEAAKAGSSFVVQGPPGTGKSQTIVNMIAELIGTGKSVLLVAEKETALSVVYKRLAECGLDHVCLNLHHSGTTDKRELVNNLSKTIEYVKQIHSAENNHLFFERLVSTRQSLILYLTSLHTKEKPLEKSPFEIFGELLKKEREGIPSINVIFSYFSQWNPTRLQEAKDLLNQLAQFLPLFKGEKTTIWAKTSLDSYSFEMELQITEEIEEFKQAIFSAQKINQELQGILQFQPLLNLESLDRCYPALEYIQKAPSNLPENWTRVDISIAQDAFRILQADIKEIEKKKLSQEAQNLLNRISSFLPFLRGEKTTIWSQSTLKSCTETLELEINNKIKKIQQAISLIQTTSQQLQIILKLQPLLNLRDVEVCFPALQHISKAPDNLPDNWTEIDISIAQNNFTILQADIKEIEKKKLSQEAQNLLSQISSLLPFLREEKTTIWAKSTLKSCSETLELEINNKIQKLHQAISLIQTTSQQIQIILKLQPLLNLGDVESCFPALQHISKAPDNLPDNWTEIDISIAQNAFTKLKADVKFLQETEPYLKQKYYPEFFSAELPALANRYQKYSRFWILRVFNPRYRRDFNLLKKLSIKKEQISHNELKRDLAQAVQIQAARNNLYQINYPARKVFGCLFNPEVSSEAELKEIEQALNWLIGLQKYSLAADSVQGVINSPSGRRELAELVKKLESLLEDISRGMDFLFLYFNENDIIGQYRPRHQILFTELANFLNIAQSNLPDFRKWLTYKEIYGQLESLGLQDFLNALRDNQPNPIELIQNKLRHIDYQPRQVFGCLFNPEVSSEAELKEIEQALSWLVDLQKYSLAADSVQGVINSPSGRRELAELVKKLESLLEDISRGMDFLFLYFNENDIIGQYRPRHQILFTELANFLNIAQSNLPDFRKWLTYKEIYGQLESLGLQDFLNALRDNQPNPIELIQNKLRHIDYQPRQVFGCLFNPEVSSEAELKEIEQALSWLVDLQKYSLAADSVQGVINSPSGRRELAELIKKYELAHNSIRQGLDFLLSHFSESDLTDSYLPHDQIAFVEVETFLNLAQSELPYFQEWLTYKETYQKLENLANSKFLDALRDNQIQPEQWFPVLEKRIYQICLEAILARKPELKNFNFEVHERLINEFAKLDYNQLDAARERLKQFHVQRWEDWEKTSLAQAELPRLKKEVSRRRQHLPIRKLLNDKQKGIPNLVKALKPCWMMSPLSVSQYINPNVVHFDVLIFDEASQLRTEDVVPAIIRSNQVVVIGDNKQLPPTSFFSTGDNEEDINDDDDASYESVLDECSNFMFARTLKWHYRSQDERLIAFSNKHFYDSQLVTFPNPIQNPDLGVWFKHVPDGVYDRGGRRDNRREAEVVAHLALEHFQKFPEQSLGIIAFSEAQADAIQEQIEILGKENPDFETFCSDNSPQFFLKALENVQGDERDAIILSIGYARDDQGKLSLNFGPLNPQGGERRLNVAVTRAKSKITLVSSIQAGDIDLTRTKSKGVEALRNYLEYAASGGERLQGNSYTDTLHFDSPFEEDVYHALVQQGYTIRTQVGCSGYRIDLAVVNNKRSGEFLLGIECDGASYHSSPTARDRDRLRQQVLEKLGWKIHRIWSTDWFRNKPVQVRLLMERIKQLDQ</sequence>
<dbReference type="Pfam" id="PF13087">
    <property type="entry name" value="AAA_12"/>
    <property type="match status" value="1"/>
</dbReference>
<evidence type="ECO:0000259" key="7">
    <source>
        <dbReference type="SMART" id="SM00952"/>
    </source>
</evidence>
<evidence type="ECO:0000256" key="2">
    <source>
        <dbReference type="ARBA" id="ARBA00022741"/>
    </source>
</evidence>
<dbReference type="PANTHER" id="PTHR43788:SF8">
    <property type="entry name" value="DNA-BINDING PROTEIN SMUBP-2"/>
    <property type="match status" value="1"/>
</dbReference>
<dbReference type="SMART" id="SM00952">
    <property type="entry name" value="RAP"/>
    <property type="match status" value="1"/>
</dbReference>
<keyword evidence="3" id="KW-0378">Hydrolase</keyword>
<name>A0A927A3U1_9NOST</name>
<dbReference type="FunFam" id="3.40.50.300:FF:002063">
    <property type="entry name" value="DNA helicase related protein"/>
    <property type="match status" value="1"/>
</dbReference>
<dbReference type="InterPro" id="IPR025103">
    <property type="entry name" value="DUF4011"/>
</dbReference>
<dbReference type="InterPro" id="IPR011335">
    <property type="entry name" value="Restrct_endonuc-II-like"/>
</dbReference>
<dbReference type="Pfam" id="PF18741">
    <property type="entry name" value="MTES_1575"/>
    <property type="match status" value="1"/>
</dbReference>
<dbReference type="CDD" id="cd18808">
    <property type="entry name" value="SF1_C_Upf1"/>
    <property type="match status" value="1"/>
</dbReference>
<comment type="caution">
    <text evidence="8">The sequence shown here is derived from an EMBL/GenBank/DDBJ whole genome shotgun (WGS) entry which is preliminary data.</text>
</comment>
<dbReference type="Pfam" id="PF13195">
    <property type="entry name" value="DUF4011"/>
    <property type="match status" value="1"/>
</dbReference>
<organism evidence="8 9">
    <name type="scientific">Anabaena sphaerica FACHB-251</name>
    <dbReference type="NCBI Taxonomy" id="2692883"/>
    <lineage>
        <taxon>Bacteria</taxon>
        <taxon>Bacillati</taxon>
        <taxon>Cyanobacteriota</taxon>
        <taxon>Cyanophyceae</taxon>
        <taxon>Nostocales</taxon>
        <taxon>Nostocaceae</taxon>
        <taxon>Anabaena</taxon>
    </lineage>
</organism>
<dbReference type="InterPro" id="IPR050534">
    <property type="entry name" value="Coronavir_polyprotein_1ab"/>
</dbReference>
<dbReference type="InterPro" id="IPR047187">
    <property type="entry name" value="SF1_C_Upf1"/>
</dbReference>
<dbReference type="Proteomes" id="UP000662185">
    <property type="component" value="Unassembled WGS sequence"/>
</dbReference>
<keyword evidence="2" id="KW-0547">Nucleotide-binding</keyword>
<dbReference type="GO" id="GO:0043139">
    <property type="term" value="F:5'-3' DNA helicase activity"/>
    <property type="evidence" value="ECO:0007669"/>
    <property type="project" value="TreeGrafter"/>
</dbReference>
<evidence type="ECO:0000256" key="3">
    <source>
        <dbReference type="ARBA" id="ARBA00022801"/>
    </source>
</evidence>
<dbReference type="InterPro" id="IPR049468">
    <property type="entry name" value="Restrct_endonuc-II-like_dom"/>
</dbReference>
<feature type="coiled-coil region" evidence="6">
    <location>
        <begin position="692"/>
        <end position="724"/>
    </location>
</feature>
<evidence type="ECO:0000313" key="8">
    <source>
        <dbReference type="EMBL" id="MBD2296858.1"/>
    </source>
</evidence>
<keyword evidence="4" id="KW-0347">Helicase</keyword>
<feature type="domain" description="RAP" evidence="7">
    <location>
        <begin position="1866"/>
        <end position="1919"/>
    </location>
</feature>
<dbReference type="Pfam" id="PF13086">
    <property type="entry name" value="AAA_11"/>
    <property type="match status" value="1"/>
</dbReference>
<dbReference type="PANTHER" id="PTHR43788">
    <property type="entry name" value="DNA2/NAM7 HELICASE FAMILY MEMBER"/>
    <property type="match status" value="1"/>
</dbReference>
<dbReference type="SUPFAM" id="SSF52540">
    <property type="entry name" value="P-loop containing nucleoside triphosphate hydrolases"/>
    <property type="match status" value="2"/>
</dbReference>
<dbReference type="InterPro" id="IPR027417">
    <property type="entry name" value="P-loop_NTPase"/>
</dbReference>
<dbReference type="GO" id="GO:0005524">
    <property type="term" value="F:ATP binding"/>
    <property type="evidence" value="ECO:0007669"/>
    <property type="project" value="UniProtKB-KW"/>
</dbReference>
<evidence type="ECO:0000256" key="4">
    <source>
        <dbReference type="ARBA" id="ARBA00022806"/>
    </source>
</evidence>
<dbReference type="SUPFAM" id="SSF52980">
    <property type="entry name" value="Restriction endonuclease-like"/>
    <property type="match status" value="1"/>
</dbReference>
<dbReference type="Gene3D" id="3.40.50.300">
    <property type="entry name" value="P-loop containing nucleotide triphosphate hydrolases"/>
    <property type="match status" value="3"/>
</dbReference>
<evidence type="ECO:0000313" key="9">
    <source>
        <dbReference type="Proteomes" id="UP000662185"/>
    </source>
</evidence>
<comment type="similarity">
    <text evidence="1">Belongs to the DNA2/NAM7 helicase family.</text>
</comment>
<keyword evidence="6" id="KW-0175">Coiled coil</keyword>
<evidence type="ECO:0000256" key="1">
    <source>
        <dbReference type="ARBA" id="ARBA00007913"/>
    </source>
</evidence>
<dbReference type="GO" id="GO:0016787">
    <property type="term" value="F:hydrolase activity"/>
    <property type="evidence" value="ECO:0007669"/>
    <property type="project" value="UniProtKB-KW"/>
</dbReference>
<dbReference type="FunFam" id="3.40.960.10:FF:000002">
    <property type="entry name" value="DNA helicase related protein"/>
    <property type="match status" value="1"/>
</dbReference>
<keyword evidence="9" id="KW-1185">Reference proteome</keyword>
<accession>A0A927A3U1</accession>
<dbReference type="InterPro" id="IPR041677">
    <property type="entry name" value="DNA2/NAM7_AAA_11"/>
</dbReference>
<dbReference type="RefSeq" id="WP_190564975.1">
    <property type="nucleotide sequence ID" value="NZ_JACJQU010000033.1"/>
</dbReference>
<keyword evidence="5" id="KW-0067">ATP-binding</keyword>
<dbReference type="InterPro" id="IPR013584">
    <property type="entry name" value="RAP"/>
</dbReference>
<feature type="coiled-coil region" evidence="6">
    <location>
        <begin position="566"/>
        <end position="598"/>
    </location>
</feature>
<protein>
    <submittedName>
        <fullName evidence="8">DUF4011 domain-containing protein</fullName>
    </submittedName>
</protein>
<reference evidence="9" key="1">
    <citation type="journal article" date="2020" name="ISME J.">
        <title>Comparative genomics reveals insights into cyanobacterial evolution and habitat adaptation.</title>
        <authorList>
            <person name="Chen M.Y."/>
            <person name="Teng W.K."/>
            <person name="Zhao L."/>
            <person name="Hu C.X."/>
            <person name="Zhou Y.K."/>
            <person name="Han B.P."/>
            <person name="Song L.R."/>
            <person name="Shu W.S."/>
        </authorList>
    </citation>
    <scope>NUCLEOTIDE SEQUENCE [LARGE SCALE GENOMIC DNA]</scope>
    <source>
        <strain evidence="9">FACHB-251</strain>
    </source>
</reference>
<evidence type="ECO:0000256" key="6">
    <source>
        <dbReference type="SAM" id="Coils"/>
    </source>
</evidence>
<dbReference type="InterPro" id="IPR041679">
    <property type="entry name" value="DNA2/NAM7-like_C"/>
</dbReference>